<evidence type="ECO:0000313" key="3">
    <source>
        <dbReference type="Proteomes" id="UP000297966"/>
    </source>
</evidence>
<evidence type="ECO:0000256" key="1">
    <source>
        <dbReference type="SAM" id="Phobius"/>
    </source>
</evidence>
<reference evidence="2 3" key="1">
    <citation type="submission" date="2019-03" db="EMBL/GenBank/DDBJ databases">
        <title>Bradyrhizobium diversity isolated from nodules of Chamaecrista fasciculata.</title>
        <authorList>
            <person name="Klepa M.S."/>
            <person name="Urquiaga M.O."/>
            <person name="Hungria M."/>
            <person name="Delamuta J.R."/>
        </authorList>
    </citation>
    <scope>NUCLEOTIDE SEQUENCE [LARGE SCALE GENOMIC DNA]</scope>
    <source>
        <strain evidence="2 3">CNPSo 3448</strain>
    </source>
</reference>
<keyword evidence="3" id="KW-1185">Reference proteome</keyword>
<sequence length="222" mass="23348">MRGWLRIAAGVVGAVAGFIATLLLLELGGFGNRADLITSGLLALFGAFAGLVLATRLATRMDGSAGSLARNSLKSLAVVVFLCAATGVGYYAYAVTTATPWLNPNAANPLLLFEVRLPAGTTVPASAQGIAIELQTDLNTMPGEPSVGRFRRDGDKPVIAGEVELAFRTSHRQLAVNIEGQPSRLYPIGISAKAPHTAEFGPWQSQADGSEIRYRAKWPGKT</sequence>
<feature type="transmembrane region" description="Helical" evidence="1">
    <location>
        <begin position="7"/>
        <end position="30"/>
    </location>
</feature>
<feature type="transmembrane region" description="Helical" evidence="1">
    <location>
        <begin position="36"/>
        <end position="54"/>
    </location>
</feature>
<organism evidence="2 3">
    <name type="scientific">Bradyrhizobium niftali</name>
    <dbReference type="NCBI Taxonomy" id="2560055"/>
    <lineage>
        <taxon>Bacteria</taxon>
        <taxon>Pseudomonadati</taxon>
        <taxon>Pseudomonadota</taxon>
        <taxon>Alphaproteobacteria</taxon>
        <taxon>Hyphomicrobiales</taxon>
        <taxon>Nitrobacteraceae</taxon>
        <taxon>Bradyrhizobium</taxon>
    </lineage>
</organism>
<feature type="transmembrane region" description="Helical" evidence="1">
    <location>
        <begin position="75"/>
        <end position="93"/>
    </location>
</feature>
<dbReference type="RefSeq" id="WP_135173910.1">
    <property type="nucleotide sequence ID" value="NZ_SPQT01000003.1"/>
</dbReference>
<dbReference type="AlphaFoldDB" id="A0A4Y9M1X2"/>
<dbReference type="EMBL" id="SPQT01000003">
    <property type="protein sequence ID" value="TFV49126.1"/>
    <property type="molecule type" value="Genomic_DNA"/>
</dbReference>
<gene>
    <name evidence="2" type="ORF">E4K65_09415</name>
</gene>
<keyword evidence="1" id="KW-0472">Membrane</keyword>
<evidence type="ECO:0000313" key="2">
    <source>
        <dbReference type="EMBL" id="TFV49126.1"/>
    </source>
</evidence>
<proteinExistence type="predicted"/>
<evidence type="ECO:0008006" key="4">
    <source>
        <dbReference type="Google" id="ProtNLM"/>
    </source>
</evidence>
<name>A0A4Y9M1X2_9BRAD</name>
<accession>A0A4Y9M1X2</accession>
<keyword evidence="1" id="KW-1133">Transmembrane helix</keyword>
<dbReference type="Proteomes" id="UP000297966">
    <property type="component" value="Unassembled WGS sequence"/>
</dbReference>
<protein>
    <recommendedName>
        <fullName evidence="4">Acriflavin resistance protein</fullName>
    </recommendedName>
</protein>
<comment type="caution">
    <text evidence="2">The sequence shown here is derived from an EMBL/GenBank/DDBJ whole genome shotgun (WGS) entry which is preliminary data.</text>
</comment>
<dbReference type="OrthoDB" id="8217211at2"/>
<keyword evidence="1" id="KW-0812">Transmembrane</keyword>